<dbReference type="PROSITE" id="PS50104">
    <property type="entry name" value="TIR"/>
    <property type="match status" value="1"/>
</dbReference>
<keyword evidence="3" id="KW-1185">Reference proteome</keyword>
<dbReference type="EMBL" id="JBIVGG010000002">
    <property type="protein sequence ID" value="MFJ4078450.1"/>
    <property type="molecule type" value="Genomic_DNA"/>
</dbReference>
<dbReference type="SMART" id="SM00255">
    <property type="entry name" value="TIR"/>
    <property type="match status" value="1"/>
</dbReference>
<feature type="domain" description="TIR" evidence="1">
    <location>
        <begin position="9"/>
        <end position="140"/>
    </location>
</feature>
<accession>A0ABW8F8V8</accession>
<dbReference type="InterPro" id="IPR035897">
    <property type="entry name" value="Toll_tir_struct_dom_sf"/>
</dbReference>
<comment type="caution">
    <text evidence="2">The sequence shown here is derived from an EMBL/GenBank/DDBJ whole genome shotgun (WGS) entry which is preliminary data.</text>
</comment>
<evidence type="ECO:0000313" key="2">
    <source>
        <dbReference type="EMBL" id="MFJ4078450.1"/>
    </source>
</evidence>
<gene>
    <name evidence="2" type="ORF">ACIP2Z_05815</name>
</gene>
<dbReference type="SUPFAM" id="SSF52200">
    <property type="entry name" value="Toll/Interleukin receptor TIR domain"/>
    <property type="match status" value="1"/>
</dbReference>
<organism evidence="2 3">
    <name type="scientific">Streptomyces iakyrus</name>
    <dbReference type="NCBI Taxonomy" id="68219"/>
    <lineage>
        <taxon>Bacteria</taxon>
        <taxon>Bacillati</taxon>
        <taxon>Actinomycetota</taxon>
        <taxon>Actinomycetes</taxon>
        <taxon>Kitasatosporales</taxon>
        <taxon>Streptomycetaceae</taxon>
        <taxon>Streptomyces</taxon>
    </lineage>
</organism>
<protein>
    <submittedName>
        <fullName evidence="2">Toll/interleukin-1 receptor domain-containing protein</fullName>
    </submittedName>
</protein>
<dbReference type="Proteomes" id="UP001617511">
    <property type="component" value="Unassembled WGS sequence"/>
</dbReference>
<sequence>MTTPPVEAFEFDVALSFAGEDRNYVQGIAELLRQRGVRIFYDEYVAAHLWGQDLYTTLDEVYRKRARFAIVFVSRHYVSKPWTQHERMSAQARAMTDVDPYFLPVRIDDSELPGLRPTIGYIDARSTPQEQLVDLIKQKLSSVPGEVKTEPAAFRVPRTTEQQRELLAQRPPAWEYLLFGGVLWQRREALEEKWRDHELGYAGRTGQHYSNEQVFTFLSNSLSDLSGGPQNIERMLSLEAQERAFGAPGEPGNPDLIEHIAKRIVGAYEQMLDVAAELRGAGVSEELSDVVEATARLTDHPLKQIRDFIDQLVAELDTVPERIARGEELQISMDLIMATDEAALRNHAEVLEQARRRLGL</sequence>
<name>A0ABW8F8V8_9ACTN</name>
<dbReference type="InterPro" id="IPR000157">
    <property type="entry name" value="TIR_dom"/>
</dbReference>
<dbReference type="Gene3D" id="3.40.50.10140">
    <property type="entry name" value="Toll/interleukin-1 receptor homology (TIR) domain"/>
    <property type="match status" value="1"/>
</dbReference>
<dbReference type="RefSeq" id="WP_402070517.1">
    <property type="nucleotide sequence ID" value="NZ_JBIVGG010000002.1"/>
</dbReference>
<dbReference type="Pfam" id="PF13676">
    <property type="entry name" value="TIR_2"/>
    <property type="match status" value="1"/>
</dbReference>
<reference evidence="2 3" key="1">
    <citation type="submission" date="2024-10" db="EMBL/GenBank/DDBJ databases">
        <title>The Natural Products Discovery Center: Release of the First 8490 Sequenced Strains for Exploring Actinobacteria Biosynthetic Diversity.</title>
        <authorList>
            <person name="Kalkreuter E."/>
            <person name="Kautsar S.A."/>
            <person name="Yang D."/>
            <person name="Bader C.D."/>
            <person name="Teijaro C.N."/>
            <person name="Fluegel L."/>
            <person name="Davis C.M."/>
            <person name="Simpson J.R."/>
            <person name="Lauterbach L."/>
            <person name="Steele A.D."/>
            <person name="Gui C."/>
            <person name="Meng S."/>
            <person name="Li G."/>
            <person name="Viehrig K."/>
            <person name="Ye F."/>
            <person name="Su P."/>
            <person name="Kiefer A.F."/>
            <person name="Nichols A."/>
            <person name="Cepeda A.J."/>
            <person name="Yan W."/>
            <person name="Fan B."/>
            <person name="Jiang Y."/>
            <person name="Adhikari A."/>
            <person name="Zheng C.-J."/>
            <person name="Schuster L."/>
            <person name="Cowan T.M."/>
            <person name="Smanski M.J."/>
            <person name="Chevrette M.G."/>
            <person name="De Carvalho L.P.S."/>
            <person name="Shen B."/>
        </authorList>
    </citation>
    <scope>NUCLEOTIDE SEQUENCE [LARGE SCALE GENOMIC DNA]</scope>
    <source>
        <strain evidence="2 3">NPDC089932</strain>
    </source>
</reference>
<keyword evidence="2" id="KW-0675">Receptor</keyword>
<evidence type="ECO:0000259" key="1">
    <source>
        <dbReference type="PROSITE" id="PS50104"/>
    </source>
</evidence>
<evidence type="ECO:0000313" key="3">
    <source>
        <dbReference type="Proteomes" id="UP001617511"/>
    </source>
</evidence>
<proteinExistence type="predicted"/>